<feature type="compositionally biased region" description="Basic and acidic residues" evidence="1">
    <location>
        <begin position="613"/>
        <end position="638"/>
    </location>
</feature>
<dbReference type="Proteomes" id="UP000023152">
    <property type="component" value="Unassembled WGS sequence"/>
</dbReference>
<dbReference type="AlphaFoldDB" id="X6M6Z8"/>
<evidence type="ECO:0000256" key="1">
    <source>
        <dbReference type="SAM" id="MobiDB-lite"/>
    </source>
</evidence>
<protein>
    <submittedName>
        <fullName evidence="2">Uncharacterized protein</fullName>
    </submittedName>
</protein>
<feature type="region of interest" description="Disordered" evidence="1">
    <location>
        <begin position="517"/>
        <end position="659"/>
    </location>
</feature>
<proteinExistence type="predicted"/>
<organism evidence="2 3">
    <name type="scientific">Reticulomyxa filosa</name>
    <dbReference type="NCBI Taxonomy" id="46433"/>
    <lineage>
        <taxon>Eukaryota</taxon>
        <taxon>Sar</taxon>
        <taxon>Rhizaria</taxon>
        <taxon>Retaria</taxon>
        <taxon>Foraminifera</taxon>
        <taxon>Monothalamids</taxon>
        <taxon>Reticulomyxidae</taxon>
        <taxon>Reticulomyxa</taxon>
    </lineage>
</organism>
<evidence type="ECO:0000313" key="3">
    <source>
        <dbReference type="Proteomes" id="UP000023152"/>
    </source>
</evidence>
<evidence type="ECO:0000313" key="2">
    <source>
        <dbReference type="EMBL" id="ETO09704.1"/>
    </source>
</evidence>
<comment type="caution">
    <text evidence="2">The sequence shown here is derived from an EMBL/GenBank/DDBJ whole genome shotgun (WGS) entry which is preliminary data.</text>
</comment>
<feature type="compositionally biased region" description="Polar residues" evidence="1">
    <location>
        <begin position="443"/>
        <end position="452"/>
    </location>
</feature>
<feature type="compositionally biased region" description="Pro residues" evidence="1">
    <location>
        <begin position="416"/>
        <end position="426"/>
    </location>
</feature>
<keyword evidence="3" id="KW-1185">Reference proteome</keyword>
<feature type="compositionally biased region" description="Polar residues" evidence="1">
    <location>
        <begin position="639"/>
        <end position="652"/>
    </location>
</feature>
<feature type="compositionally biased region" description="Polar residues" evidence="1">
    <location>
        <begin position="563"/>
        <end position="612"/>
    </location>
</feature>
<dbReference type="PROSITE" id="PS50096">
    <property type="entry name" value="IQ"/>
    <property type="match status" value="1"/>
</dbReference>
<sequence>MQQLMAMQYAQHIDQVKSWDNYSDNTIFLQCYLRGSLQRVEYLQLKESVRVIQQNLRIMKRTREQRFQFLCLFDDCKTLQATIRTYFAVQKIKSHWYDQSTRTLQATIHSYLLHKKYSALKKHSLCLQACVRTRQCQLESLRTLRVCIKSNRTLPHDKHVDSTCCKQSYLTKRMKELRDEILSMWTKTWTAFNYRAKFWLVFNSPTYLNLSIHCEEFDRLKTLSEEMTKSPDKHKEQVARFEAERKELYRILKENTPPSVLLSFYSTLHIDIRSKHKKDQLLQLLFSSDMDPVVSATITLGISGSSPAHILDVTSQIELRRAERIRTNLMLTVQSSLQSLRALHRIATIQELTNKRHLQYIDHLRDELGLAQEVEKDLELEHAQLYHHHTDARDSIDHDHDVSFEHSSLSSRPVALPFPPPSPLPPLSSHDGLPVASSSSSSLAHKTPQQGDMLSLPSFAPHLPLSSDVDQYIVTQLRLQKRRKKYLSSRFATKKSLDNVFGGWYAAFTYTRIPSIQTNTGNTKAAPLGNKHENKEHNALKNEQADEKGDEKTHEPPNEKPTEQPTGQSNEQLNGQPTEQSNGQPNGQSNKQPNEQSNGQANENVQVNNPTNETDKEKENGNEAEKAKENEKEKENKSDGQIQQENATQGDQTVIAKTD</sequence>
<feature type="compositionally biased region" description="Low complexity" evidence="1">
    <location>
        <begin position="427"/>
        <end position="442"/>
    </location>
</feature>
<reference evidence="2 3" key="1">
    <citation type="journal article" date="2013" name="Curr. Biol.">
        <title>The Genome of the Foraminiferan Reticulomyxa filosa.</title>
        <authorList>
            <person name="Glockner G."/>
            <person name="Hulsmann N."/>
            <person name="Schleicher M."/>
            <person name="Noegel A.A."/>
            <person name="Eichinger L."/>
            <person name="Gallinger C."/>
            <person name="Pawlowski J."/>
            <person name="Sierra R."/>
            <person name="Euteneuer U."/>
            <person name="Pillet L."/>
            <person name="Moustafa A."/>
            <person name="Platzer M."/>
            <person name="Groth M."/>
            <person name="Szafranski K."/>
            <person name="Schliwa M."/>
        </authorList>
    </citation>
    <scope>NUCLEOTIDE SEQUENCE [LARGE SCALE GENOMIC DNA]</scope>
</reference>
<accession>X6M6Z8</accession>
<feature type="compositionally biased region" description="Basic and acidic residues" evidence="1">
    <location>
        <begin position="530"/>
        <end position="562"/>
    </location>
</feature>
<name>X6M6Z8_RETFI</name>
<gene>
    <name evidence="2" type="ORF">RFI_27674</name>
</gene>
<feature type="region of interest" description="Disordered" evidence="1">
    <location>
        <begin position="411"/>
        <end position="458"/>
    </location>
</feature>
<dbReference type="EMBL" id="ASPP01023942">
    <property type="protein sequence ID" value="ETO09704.1"/>
    <property type="molecule type" value="Genomic_DNA"/>
</dbReference>